<evidence type="ECO:0000313" key="1">
    <source>
        <dbReference type="EMBL" id="MPN20434.1"/>
    </source>
</evidence>
<name>A0A645G8L3_9ZZZZ</name>
<sequence>MKIGITVAIKALTGTFANPDAPSAIKVNKGPSFNASNAMAAESVSSP</sequence>
<protein>
    <submittedName>
        <fullName evidence="1">Uncharacterized protein</fullName>
    </submittedName>
</protein>
<proteinExistence type="predicted"/>
<organism evidence="1">
    <name type="scientific">bioreactor metagenome</name>
    <dbReference type="NCBI Taxonomy" id="1076179"/>
    <lineage>
        <taxon>unclassified sequences</taxon>
        <taxon>metagenomes</taxon>
        <taxon>ecological metagenomes</taxon>
    </lineage>
</organism>
<dbReference type="EMBL" id="VSSQ01068197">
    <property type="protein sequence ID" value="MPN20434.1"/>
    <property type="molecule type" value="Genomic_DNA"/>
</dbReference>
<accession>A0A645G8L3</accession>
<gene>
    <name evidence="1" type="ORF">SDC9_167813</name>
</gene>
<reference evidence="1" key="1">
    <citation type="submission" date="2019-08" db="EMBL/GenBank/DDBJ databases">
        <authorList>
            <person name="Kucharzyk K."/>
            <person name="Murdoch R.W."/>
            <person name="Higgins S."/>
            <person name="Loffler F."/>
        </authorList>
    </citation>
    <scope>NUCLEOTIDE SEQUENCE</scope>
</reference>
<dbReference type="AlphaFoldDB" id="A0A645G8L3"/>
<comment type="caution">
    <text evidence="1">The sequence shown here is derived from an EMBL/GenBank/DDBJ whole genome shotgun (WGS) entry which is preliminary data.</text>
</comment>